<evidence type="ECO:0000313" key="2">
    <source>
        <dbReference type="Proteomes" id="UP000789920"/>
    </source>
</evidence>
<feature type="non-terminal residue" evidence="1">
    <location>
        <position position="1"/>
    </location>
</feature>
<dbReference type="Proteomes" id="UP000789920">
    <property type="component" value="Unassembled WGS sequence"/>
</dbReference>
<dbReference type="EMBL" id="CAJVQC010085487">
    <property type="protein sequence ID" value="CAG8821894.1"/>
    <property type="molecule type" value="Genomic_DNA"/>
</dbReference>
<proteinExistence type="predicted"/>
<organism evidence="1 2">
    <name type="scientific">Racocetra persica</name>
    <dbReference type="NCBI Taxonomy" id="160502"/>
    <lineage>
        <taxon>Eukaryota</taxon>
        <taxon>Fungi</taxon>
        <taxon>Fungi incertae sedis</taxon>
        <taxon>Mucoromycota</taxon>
        <taxon>Glomeromycotina</taxon>
        <taxon>Glomeromycetes</taxon>
        <taxon>Diversisporales</taxon>
        <taxon>Gigasporaceae</taxon>
        <taxon>Racocetra</taxon>
    </lineage>
</organism>
<accession>A0ACA9S2G6</accession>
<keyword evidence="2" id="KW-1185">Reference proteome</keyword>
<gene>
    <name evidence="1" type="ORF">RPERSI_LOCUS25684</name>
</gene>
<feature type="non-terminal residue" evidence="1">
    <location>
        <position position="170"/>
    </location>
</feature>
<sequence>REVIVNEMNNNSLKLKVNQIFLNEDLPNVCFTDNCHICGSDKELWLVEGKSIFVDPTNIEQCINIWLCDILKPSEYKYYIKEIVYHFNGRWKWVGCITADLPQENDLADQTEERFTKIKSQHSKAEREYLKVEYRLVKPGPLRILKWDQHIQMPQDAYHSMAGKAYTLLE</sequence>
<reference evidence="1" key="1">
    <citation type="submission" date="2021-06" db="EMBL/GenBank/DDBJ databases">
        <authorList>
            <person name="Kallberg Y."/>
            <person name="Tangrot J."/>
            <person name="Rosling A."/>
        </authorList>
    </citation>
    <scope>NUCLEOTIDE SEQUENCE</scope>
    <source>
        <strain evidence="1">MA461A</strain>
    </source>
</reference>
<name>A0ACA9S2G6_9GLOM</name>
<comment type="caution">
    <text evidence="1">The sequence shown here is derived from an EMBL/GenBank/DDBJ whole genome shotgun (WGS) entry which is preliminary data.</text>
</comment>
<protein>
    <submittedName>
        <fullName evidence="1">2890_t:CDS:1</fullName>
    </submittedName>
</protein>
<evidence type="ECO:0000313" key="1">
    <source>
        <dbReference type="EMBL" id="CAG8821894.1"/>
    </source>
</evidence>